<protein>
    <submittedName>
        <fullName evidence="8">Tripartite motif-containing protein 2</fullName>
    </submittedName>
</protein>
<dbReference type="SMART" id="SM00336">
    <property type="entry name" value="BBOX"/>
    <property type="match status" value="2"/>
</dbReference>
<dbReference type="InterPro" id="IPR047153">
    <property type="entry name" value="TRIM45/56/19-like"/>
</dbReference>
<dbReference type="PANTHER" id="PTHR25462:SF305">
    <property type="entry name" value="RING-TYPE DOMAIN-CONTAINING PROTEIN"/>
    <property type="match status" value="1"/>
</dbReference>
<feature type="domain" description="RING-type" evidence="6">
    <location>
        <begin position="63"/>
        <end position="112"/>
    </location>
</feature>
<organism evidence="8">
    <name type="scientific">Schistocephalus solidus</name>
    <name type="common">Tapeworm</name>
    <dbReference type="NCBI Taxonomy" id="70667"/>
    <lineage>
        <taxon>Eukaryota</taxon>
        <taxon>Metazoa</taxon>
        <taxon>Spiralia</taxon>
        <taxon>Lophotrochozoa</taxon>
        <taxon>Platyhelminthes</taxon>
        <taxon>Cestoda</taxon>
        <taxon>Eucestoda</taxon>
        <taxon>Diphyllobothriidea</taxon>
        <taxon>Diphyllobothriidae</taxon>
        <taxon>Schistocephalus</taxon>
    </lineage>
</organism>
<dbReference type="PANTHER" id="PTHR25462">
    <property type="entry name" value="BONUS, ISOFORM C-RELATED"/>
    <property type="match status" value="1"/>
</dbReference>
<dbReference type="Pfam" id="PF00097">
    <property type="entry name" value="zf-C3HC4"/>
    <property type="match status" value="1"/>
</dbReference>
<dbReference type="GO" id="GO:0008270">
    <property type="term" value="F:zinc ion binding"/>
    <property type="evidence" value="ECO:0007669"/>
    <property type="project" value="UniProtKB-KW"/>
</dbReference>
<dbReference type="Gene3D" id="3.30.40.10">
    <property type="entry name" value="Zinc/RING finger domain, C3HC4 (zinc finger)"/>
    <property type="match status" value="1"/>
</dbReference>
<reference evidence="8" key="1">
    <citation type="submission" date="2016-06" db="UniProtKB">
        <authorList>
            <consortium name="WormBaseParasite"/>
        </authorList>
    </citation>
    <scope>IDENTIFICATION</scope>
</reference>
<dbReference type="CDD" id="cd16584">
    <property type="entry name" value="RING-HC_TRIM56_C-V"/>
    <property type="match status" value="1"/>
</dbReference>
<evidence type="ECO:0000256" key="1">
    <source>
        <dbReference type="ARBA" id="ARBA00022723"/>
    </source>
</evidence>
<evidence type="ECO:0000256" key="4">
    <source>
        <dbReference type="PROSITE-ProRule" id="PRU00024"/>
    </source>
</evidence>
<accession>A0A183ST45</accession>
<dbReference type="InterPro" id="IPR013083">
    <property type="entry name" value="Znf_RING/FYVE/PHD"/>
</dbReference>
<dbReference type="InterPro" id="IPR018957">
    <property type="entry name" value="Znf_C3HC4_RING-type"/>
</dbReference>
<dbReference type="WBParaSite" id="SSLN_0000767101-mRNA-1">
    <property type="protein sequence ID" value="SSLN_0000767101-mRNA-1"/>
    <property type="gene ID" value="SSLN_0000767101"/>
</dbReference>
<dbReference type="InterPro" id="IPR017907">
    <property type="entry name" value="Znf_RING_CS"/>
</dbReference>
<evidence type="ECO:0000313" key="8">
    <source>
        <dbReference type="WBParaSite" id="SSLN_0000767101-mRNA-1"/>
    </source>
</evidence>
<dbReference type="InterPro" id="IPR001841">
    <property type="entry name" value="Znf_RING"/>
</dbReference>
<dbReference type="GO" id="GO:0061630">
    <property type="term" value="F:ubiquitin protein ligase activity"/>
    <property type="evidence" value="ECO:0007669"/>
    <property type="project" value="TreeGrafter"/>
</dbReference>
<dbReference type="PROSITE" id="PS50119">
    <property type="entry name" value="ZF_BBOX"/>
    <property type="match status" value="1"/>
</dbReference>
<feature type="domain" description="B box-type" evidence="7">
    <location>
        <begin position="281"/>
        <end position="322"/>
    </location>
</feature>
<keyword evidence="3" id="KW-0862">Zinc</keyword>
<dbReference type="SMART" id="SM00184">
    <property type="entry name" value="RING"/>
    <property type="match status" value="2"/>
</dbReference>
<keyword evidence="1" id="KW-0479">Metal-binding</keyword>
<proteinExistence type="predicted"/>
<dbReference type="Gene3D" id="3.30.160.60">
    <property type="entry name" value="Classic Zinc Finger"/>
    <property type="match status" value="1"/>
</dbReference>
<feature type="region of interest" description="Disordered" evidence="5">
    <location>
        <begin position="629"/>
        <end position="652"/>
    </location>
</feature>
<evidence type="ECO:0000259" key="7">
    <source>
        <dbReference type="PROSITE" id="PS50119"/>
    </source>
</evidence>
<dbReference type="SUPFAM" id="SSF57850">
    <property type="entry name" value="RING/U-box"/>
    <property type="match status" value="1"/>
</dbReference>
<evidence type="ECO:0000259" key="6">
    <source>
        <dbReference type="PROSITE" id="PS50089"/>
    </source>
</evidence>
<feature type="compositionally biased region" description="Polar residues" evidence="5">
    <location>
        <begin position="215"/>
        <end position="234"/>
    </location>
</feature>
<evidence type="ECO:0000256" key="5">
    <source>
        <dbReference type="SAM" id="MobiDB-lite"/>
    </source>
</evidence>
<keyword evidence="2 4" id="KW-0863">Zinc-finger</keyword>
<dbReference type="SUPFAM" id="SSF57845">
    <property type="entry name" value="B-box zinc-binding domain"/>
    <property type="match status" value="1"/>
</dbReference>
<evidence type="ECO:0000256" key="2">
    <source>
        <dbReference type="ARBA" id="ARBA00022771"/>
    </source>
</evidence>
<dbReference type="PROSITE" id="PS00518">
    <property type="entry name" value="ZF_RING_1"/>
    <property type="match status" value="1"/>
</dbReference>
<evidence type="ECO:0000256" key="3">
    <source>
        <dbReference type="ARBA" id="ARBA00022833"/>
    </source>
</evidence>
<dbReference type="PROSITE" id="PS50089">
    <property type="entry name" value="ZF_RING_2"/>
    <property type="match status" value="1"/>
</dbReference>
<sequence length="652" mass="71990">LKGHSKSDFVSVSSPNAEAEVKVEHATSISPSEKAAFGKTDHISVSDLSGELAREIHDEFLICKICLDNFKSPKSLACLHTFCQTCIENHISAEVTYNKVTDYHHFTCPLCRKRTTLPLGGVKKLPDNFLVSGLADLLQRTRTHSSSSASTITDSKDRQQNRYPGDEIDSQSGVNFGHGRVGRISISGYGECEICGQFSDSVGRRHSVAPIAEANNRNSSSAGDETTGSPNQRAASARVSDVPKATSKCLDCNKLLCDQCVQRHRQIRVTKNHAVFKLATESAIACKDHPQEPVRYYCEACACCVCVICTFNDHREHNVSNFGEAIAVLRSELRRRIQETQLLIQRSRKWLGALDDVGDAVRKTESEIRSYADKTIDEIHKQEDALMEQLHQRVGRVTLQTIERIPDWECQVAYLESVQTEVSELLEGQDIDILLRREDLKTKLSNLPQLDFVGNLPPTIVFSPGITALGNLSFPDQHTSNLPSSRAAALSPNLPSKSVPVPSAVSASCQTEDILIPTEMPKCETKEIASEANFLLTPKKFLHRAINTESSTMKDQETNTRPRGVHISIAFGGDEQFDVVKGYLNAIKNIEAAGQDSAFAAMDNLTRARLRRKLKERWSTVDTPDTSLIQTLSPSSSSSSIGIRQFSDHNPD</sequence>
<dbReference type="GO" id="GO:0005654">
    <property type="term" value="C:nucleoplasm"/>
    <property type="evidence" value="ECO:0007669"/>
    <property type="project" value="TreeGrafter"/>
</dbReference>
<dbReference type="Pfam" id="PF00643">
    <property type="entry name" value="zf-B_box"/>
    <property type="match status" value="1"/>
</dbReference>
<dbReference type="AlphaFoldDB" id="A0A183ST45"/>
<name>A0A183ST45_SCHSO</name>
<feature type="region of interest" description="Disordered" evidence="5">
    <location>
        <begin position="211"/>
        <end position="239"/>
    </location>
</feature>
<feature type="region of interest" description="Disordered" evidence="5">
    <location>
        <begin position="145"/>
        <end position="174"/>
    </location>
</feature>
<dbReference type="InterPro" id="IPR000315">
    <property type="entry name" value="Znf_B-box"/>
</dbReference>